<dbReference type="EMBL" id="BLWD01000001">
    <property type="protein sequence ID" value="GFN04038.1"/>
    <property type="molecule type" value="Genomic_DNA"/>
</dbReference>
<dbReference type="Pfam" id="PF05973">
    <property type="entry name" value="Gp49"/>
    <property type="match status" value="1"/>
</dbReference>
<dbReference type="Gene3D" id="1.10.260.40">
    <property type="entry name" value="lambda repressor-like DNA-binding domains"/>
    <property type="match status" value="1"/>
</dbReference>
<feature type="compositionally biased region" description="Low complexity" evidence="1">
    <location>
        <begin position="257"/>
        <end position="283"/>
    </location>
</feature>
<gene>
    <name evidence="3" type="ORF">Smic_25940</name>
</gene>
<dbReference type="PROSITE" id="PS50943">
    <property type="entry name" value="HTH_CROC1"/>
    <property type="match status" value="1"/>
</dbReference>
<dbReference type="InterPro" id="IPR009241">
    <property type="entry name" value="HigB-like"/>
</dbReference>
<sequence>MEEPFIIEIEPEVRLWLTNLSANDYERAAHAAGRLARCATTLDEPHSRFIGDGVRELRFEMGRNREAVRISYWLAPGRRVVLLTVFRKTRQRENAEIARARRAKAICETEHEPAHDTFIRDVWTRRLERKSHMVSHAQWKLARDRKVAESISEGEDSAESAERVRRRLELDLAWDLGQAVYDRRTALGLAQTELARRARMSQPQVSKLELGGSMPTVPLLARLARALDADFSLTPLGEGVRVSFIPHDPAHTEAATERAPASAAEAETDADAGAGAERAAATG</sequence>
<dbReference type="SMART" id="SM00530">
    <property type="entry name" value="HTH_XRE"/>
    <property type="match status" value="1"/>
</dbReference>
<dbReference type="GO" id="GO:0003677">
    <property type="term" value="F:DNA binding"/>
    <property type="evidence" value="ECO:0007669"/>
    <property type="project" value="InterPro"/>
</dbReference>
<feature type="domain" description="HTH cro/C1-type" evidence="2">
    <location>
        <begin position="180"/>
        <end position="236"/>
    </location>
</feature>
<accession>A0A7J0CP28</accession>
<comment type="caution">
    <text evidence="3">The sequence shown here is derived from an EMBL/GenBank/DDBJ whole genome shotgun (WGS) entry which is preliminary data.</text>
</comment>
<dbReference type="SUPFAM" id="SSF47413">
    <property type="entry name" value="lambda repressor-like DNA-binding domains"/>
    <property type="match status" value="1"/>
</dbReference>
<feature type="region of interest" description="Disordered" evidence="1">
    <location>
        <begin position="251"/>
        <end position="283"/>
    </location>
</feature>
<dbReference type="InterPro" id="IPR010982">
    <property type="entry name" value="Lambda_DNA-bd_dom_sf"/>
</dbReference>
<name>A0A7J0CP28_STRMI</name>
<evidence type="ECO:0000259" key="2">
    <source>
        <dbReference type="PROSITE" id="PS50943"/>
    </source>
</evidence>
<organism evidence="3 4">
    <name type="scientific">Streptomyces microflavus</name>
    <name type="common">Streptomyces lipmanii</name>
    <dbReference type="NCBI Taxonomy" id="1919"/>
    <lineage>
        <taxon>Bacteria</taxon>
        <taxon>Bacillati</taxon>
        <taxon>Actinomycetota</taxon>
        <taxon>Actinomycetes</taxon>
        <taxon>Kitasatosporales</taxon>
        <taxon>Streptomycetaceae</taxon>
        <taxon>Streptomyces</taxon>
    </lineage>
</organism>
<dbReference type="Proteomes" id="UP000498740">
    <property type="component" value="Unassembled WGS sequence"/>
</dbReference>
<evidence type="ECO:0000256" key="1">
    <source>
        <dbReference type="SAM" id="MobiDB-lite"/>
    </source>
</evidence>
<dbReference type="Pfam" id="PF01381">
    <property type="entry name" value="HTH_3"/>
    <property type="match status" value="1"/>
</dbReference>
<proteinExistence type="predicted"/>
<dbReference type="AlphaFoldDB" id="A0A7J0CP28"/>
<protein>
    <recommendedName>
        <fullName evidence="2">HTH cro/C1-type domain-containing protein</fullName>
    </recommendedName>
</protein>
<evidence type="ECO:0000313" key="4">
    <source>
        <dbReference type="Proteomes" id="UP000498740"/>
    </source>
</evidence>
<dbReference type="CDD" id="cd00093">
    <property type="entry name" value="HTH_XRE"/>
    <property type="match status" value="1"/>
</dbReference>
<dbReference type="InterPro" id="IPR001387">
    <property type="entry name" value="Cro/C1-type_HTH"/>
</dbReference>
<reference evidence="3 4" key="1">
    <citation type="submission" date="2020-05" db="EMBL/GenBank/DDBJ databases">
        <title>Whole genome shotgun sequence of Streptomyces microflavus NBRC 13062.</title>
        <authorList>
            <person name="Komaki H."/>
            <person name="Tamura T."/>
        </authorList>
    </citation>
    <scope>NUCLEOTIDE SEQUENCE [LARGE SCALE GENOMIC DNA]</scope>
    <source>
        <strain evidence="3 4">NBRC 13062</strain>
    </source>
</reference>
<evidence type="ECO:0000313" key="3">
    <source>
        <dbReference type="EMBL" id="GFN04038.1"/>
    </source>
</evidence>